<keyword evidence="2 4" id="KW-0521">NADP</keyword>
<evidence type="ECO:0000256" key="1">
    <source>
        <dbReference type="ARBA" id="ARBA00007870"/>
    </source>
</evidence>
<comment type="pathway">
    <text evidence="4">Cofactor biosynthesis; (R)-pantothenate biosynthesis; (R)-pantoate from 3-methyl-2-oxobutanoate: step 2/2.</text>
</comment>
<dbReference type="SUPFAM" id="SSF48179">
    <property type="entry name" value="6-phosphogluconate dehydrogenase C-terminal domain-like"/>
    <property type="match status" value="1"/>
</dbReference>
<evidence type="ECO:0000313" key="7">
    <source>
        <dbReference type="EMBL" id="HIX81478.1"/>
    </source>
</evidence>
<dbReference type="InterPro" id="IPR003710">
    <property type="entry name" value="ApbA"/>
</dbReference>
<dbReference type="InterPro" id="IPR013752">
    <property type="entry name" value="KPA_reductase"/>
</dbReference>
<proteinExistence type="inferred from homology"/>
<dbReference type="Pfam" id="PF08546">
    <property type="entry name" value="ApbA_C"/>
    <property type="match status" value="1"/>
</dbReference>
<dbReference type="InterPro" id="IPR051402">
    <property type="entry name" value="KPR-Related"/>
</dbReference>
<gene>
    <name evidence="7" type="ORF">H9980_05835</name>
</gene>
<sequence length="287" mass="32562">MYGNWIKENNTDVVVDYIMDSKRLKRNQEKTFSINGNVVNCNMIDANLATCYDLLIVAVKAPALQSALKVMENAVDKNTTIISVLNGITSEKIIGQRYNEQQVLYAIAQGMDAVKLQTDLTYSTRGHLLIGIKDDSQNDRLEELASFFDQCKIDYFIKEDILHHLWAKFMLNVGINQTCMVYNTNYGGALLPGKAHETLIKAMQEVIELSSYEGIDLSEKDLNFYLDLLATLDPNGLPSMAQDAKNKRYSEVELFSGTVIKLASKHHLDVPVNRFLYQRIKEIESEY</sequence>
<evidence type="ECO:0000256" key="4">
    <source>
        <dbReference type="RuleBase" id="RU362068"/>
    </source>
</evidence>
<dbReference type="Gene3D" id="3.40.50.720">
    <property type="entry name" value="NAD(P)-binding Rossmann-like Domain"/>
    <property type="match status" value="1"/>
</dbReference>
<dbReference type="NCBIfam" id="TIGR00745">
    <property type="entry name" value="apbA_panE"/>
    <property type="match status" value="1"/>
</dbReference>
<evidence type="ECO:0000256" key="3">
    <source>
        <dbReference type="ARBA" id="ARBA00023002"/>
    </source>
</evidence>
<dbReference type="AlphaFoldDB" id="A0A9D2BMH8"/>
<evidence type="ECO:0000259" key="5">
    <source>
        <dbReference type="Pfam" id="PF02558"/>
    </source>
</evidence>
<comment type="catalytic activity">
    <reaction evidence="4">
        <text>(R)-pantoate + NADP(+) = 2-dehydropantoate + NADPH + H(+)</text>
        <dbReference type="Rhea" id="RHEA:16233"/>
        <dbReference type="ChEBI" id="CHEBI:11561"/>
        <dbReference type="ChEBI" id="CHEBI:15378"/>
        <dbReference type="ChEBI" id="CHEBI:15980"/>
        <dbReference type="ChEBI" id="CHEBI:57783"/>
        <dbReference type="ChEBI" id="CHEBI:58349"/>
        <dbReference type="EC" id="1.1.1.169"/>
    </reaction>
</comment>
<dbReference type="GO" id="GO:0015940">
    <property type="term" value="P:pantothenate biosynthetic process"/>
    <property type="evidence" value="ECO:0007669"/>
    <property type="project" value="UniProtKB-KW"/>
</dbReference>
<dbReference type="Proteomes" id="UP000886724">
    <property type="component" value="Unassembled WGS sequence"/>
</dbReference>
<dbReference type="PANTHER" id="PTHR21708:SF26">
    <property type="entry name" value="2-DEHYDROPANTOATE 2-REDUCTASE"/>
    <property type="match status" value="1"/>
</dbReference>
<dbReference type="InterPro" id="IPR013332">
    <property type="entry name" value="KPR_N"/>
</dbReference>
<dbReference type="InterPro" id="IPR008927">
    <property type="entry name" value="6-PGluconate_DH-like_C_sf"/>
</dbReference>
<keyword evidence="4" id="KW-0566">Pantothenate biosynthesis</keyword>
<evidence type="ECO:0000313" key="8">
    <source>
        <dbReference type="Proteomes" id="UP000886724"/>
    </source>
</evidence>
<evidence type="ECO:0000259" key="6">
    <source>
        <dbReference type="Pfam" id="PF08546"/>
    </source>
</evidence>
<accession>A0A9D2BMH8</accession>
<evidence type="ECO:0000256" key="2">
    <source>
        <dbReference type="ARBA" id="ARBA00022857"/>
    </source>
</evidence>
<dbReference type="Gene3D" id="1.10.1040.10">
    <property type="entry name" value="N-(1-d-carboxylethyl)-l-norvaline Dehydrogenase, domain 2"/>
    <property type="match status" value="1"/>
</dbReference>
<name>A0A9D2BMH8_9FIRM</name>
<keyword evidence="3 4" id="KW-0560">Oxidoreductase</keyword>
<reference evidence="7" key="1">
    <citation type="journal article" date="2021" name="PeerJ">
        <title>Extensive microbial diversity within the chicken gut microbiome revealed by metagenomics and culture.</title>
        <authorList>
            <person name="Gilroy R."/>
            <person name="Ravi A."/>
            <person name="Getino M."/>
            <person name="Pursley I."/>
            <person name="Horton D.L."/>
            <person name="Alikhan N.F."/>
            <person name="Baker D."/>
            <person name="Gharbi K."/>
            <person name="Hall N."/>
            <person name="Watson M."/>
            <person name="Adriaenssens E.M."/>
            <person name="Foster-Nyarko E."/>
            <person name="Jarju S."/>
            <person name="Secka A."/>
            <person name="Antonio M."/>
            <person name="Oren A."/>
            <person name="Chaudhuri R.R."/>
            <person name="La Ragione R."/>
            <person name="Hildebrand F."/>
            <person name="Pallen M.J."/>
        </authorList>
    </citation>
    <scope>NUCLEOTIDE SEQUENCE</scope>
    <source>
        <strain evidence="7">ChiGjej1B1-14440</strain>
    </source>
</reference>
<reference evidence="7" key="2">
    <citation type="submission" date="2021-04" db="EMBL/GenBank/DDBJ databases">
        <authorList>
            <person name="Gilroy R."/>
        </authorList>
    </citation>
    <scope>NUCLEOTIDE SEQUENCE</scope>
    <source>
        <strain evidence="7">ChiGjej1B1-14440</strain>
    </source>
</reference>
<dbReference type="GO" id="GO:0008677">
    <property type="term" value="F:2-dehydropantoate 2-reductase activity"/>
    <property type="evidence" value="ECO:0007669"/>
    <property type="project" value="UniProtKB-EC"/>
</dbReference>
<protein>
    <recommendedName>
        <fullName evidence="4">2-dehydropantoate 2-reductase</fullName>
        <ecNumber evidence="4">1.1.1.169</ecNumber>
    </recommendedName>
    <alternativeName>
        <fullName evidence="4">Ketopantoate reductase</fullName>
    </alternativeName>
</protein>
<dbReference type="EC" id="1.1.1.169" evidence="4"/>
<comment type="function">
    <text evidence="4">Catalyzes the NADPH-dependent reduction of ketopantoate into pantoic acid.</text>
</comment>
<dbReference type="GO" id="GO:0005737">
    <property type="term" value="C:cytoplasm"/>
    <property type="evidence" value="ECO:0007669"/>
    <property type="project" value="TreeGrafter"/>
</dbReference>
<dbReference type="InterPro" id="IPR013328">
    <property type="entry name" value="6PGD_dom2"/>
</dbReference>
<dbReference type="Pfam" id="PF02558">
    <property type="entry name" value="ApbA"/>
    <property type="match status" value="1"/>
</dbReference>
<feature type="domain" description="Ketopantoate reductase C-terminal" evidence="6">
    <location>
        <begin position="160"/>
        <end position="284"/>
    </location>
</feature>
<comment type="similarity">
    <text evidence="1 4">Belongs to the ketopantoate reductase family.</text>
</comment>
<dbReference type="EMBL" id="DXET01000133">
    <property type="protein sequence ID" value="HIX81478.1"/>
    <property type="molecule type" value="Genomic_DNA"/>
</dbReference>
<dbReference type="InterPro" id="IPR036291">
    <property type="entry name" value="NAD(P)-bd_dom_sf"/>
</dbReference>
<dbReference type="SUPFAM" id="SSF51735">
    <property type="entry name" value="NAD(P)-binding Rossmann-fold domains"/>
    <property type="match status" value="1"/>
</dbReference>
<feature type="domain" description="Ketopantoate reductase N-terminal" evidence="5">
    <location>
        <begin position="2"/>
        <end position="109"/>
    </location>
</feature>
<organism evidence="7 8">
    <name type="scientific">Candidatus Erysipelatoclostridium merdavium</name>
    <dbReference type="NCBI Taxonomy" id="2838566"/>
    <lineage>
        <taxon>Bacteria</taxon>
        <taxon>Bacillati</taxon>
        <taxon>Bacillota</taxon>
        <taxon>Erysipelotrichia</taxon>
        <taxon>Erysipelotrichales</taxon>
        <taxon>Erysipelotrichales incertae sedis</taxon>
    </lineage>
</organism>
<dbReference type="PANTHER" id="PTHR21708">
    <property type="entry name" value="PROBABLE 2-DEHYDROPANTOATE 2-REDUCTASE"/>
    <property type="match status" value="1"/>
</dbReference>
<comment type="caution">
    <text evidence="7">The sequence shown here is derived from an EMBL/GenBank/DDBJ whole genome shotgun (WGS) entry which is preliminary data.</text>
</comment>